<dbReference type="GO" id="GO:0016887">
    <property type="term" value="F:ATP hydrolysis activity"/>
    <property type="evidence" value="ECO:0007669"/>
    <property type="project" value="InterPro"/>
</dbReference>
<dbReference type="EMBL" id="BBXV01000014">
    <property type="protein sequence ID" value="GAQ17333.1"/>
    <property type="molecule type" value="Genomic_DNA"/>
</dbReference>
<dbReference type="InterPro" id="IPR020568">
    <property type="entry name" value="Ribosomal_Su5_D2-typ_SF"/>
</dbReference>
<reference evidence="9" key="1">
    <citation type="submission" date="2015-07" db="EMBL/GenBank/DDBJ databases">
        <title>Draft Genome Sequence of Oceanobacillus picturae Heshi-B3 that Was Isolated from Fermented Rice Bran with Aging Salted Mackerel, Which Was Named Heshiko as Traditional Fermented Seafood in Japan.</title>
        <authorList>
            <person name="Akuzawa S."/>
            <person name="Nakagawa J."/>
            <person name="Kanekatsu T."/>
            <person name="Kanesaki Y."/>
            <person name="Suzuki T."/>
        </authorList>
    </citation>
    <scope>NUCLEOTIDE SEQUENCE [LARGE SCALE GENOMIC DNA]</scope>
    <source>
        <strain evidence="9">Heshi-B3</strain>
    </source>
</reference>
<evidence type="ECO:0000256" key="2">
    <source>
        <dbReference type="ARBA" id="ARBA00022763"/>
    </source>
</evidence>
<dbReference type="GO" id="GO:0030983">
    <property type="term" value="F:mismatched DNA binding"/>
    <property type="evidence" value="ECO:0007669"/>
    <property type="project" value="InterPro"/>
</dbReference>
<feature type="region of interest" description="Disordered" evidence="5">
    <location>
        <begin position="397"/>
        <end position="426"/>
    </location>
</feature>
<protein>
    <recommendedName>
        <fullName evidence="4">DNA mismatch repair protein MutL</fullName>
    </recommendedName>
</protein>
<dbReference type="FunFam" id="3.30.1370.100:FF:000004">
    <property type="entry name" value="DNA mismatch repair endonuclease MutL"/>
    <property type="match status" value="1"/>
</dbReference>
<feature type="domain" description="MutL C-terminal dimerisation" evidence="6">
    <location>
        <begin position="434"/>
        <end position="576"/>
    </location>
</feature>
<dbReference type="InterPro" id="IPR014762">
    <property type="entry name" value="DNA_mismatch_repair_CS"/>
</dbReference>
<dbReference type="InterPro" id="IPR036890">
    <property type="entry name" value="HATPase_C_sf"/>
</dbReference>
<sequence>MSIVQMPDVLANKIAAGEVVERPASVVKELVENSIDANSTWIKIDILEAGLQQIKITDNGDGMAEDDCERAFLRHATSKIKDENDLFHVRTLGFRGEALASIASVSRLTIQTSQGEEAGTLLQLEGGKVTRKAKSDARKGSEILVEDLFFNTPARLKYMKTIHTELGHITDLLNRLSLSHPEIRFEATHNGKGLFKSPGTGDHLQVISNVYGMGIAKQMLWIERETLDFSIKGYIAKPEVTRASRSYISTMINGRYIRSIPLSQSILRAYHTLLPIGKYPIVVLDIKMDPILVDVNVHPTKLEVRFSKEKELFQLIEETIRERFRQLTLIPELQSKSIAREKTVQNTMDFEQKKAESVSDQTWNNMDTVRENIFDQEQAALKTEPLTSKLFEKTEEQKNRNVYTEELPEEKLSETEMDSTEPKQQAQRVPMMYPIGQLHGTYIMAQNENGLYMVDQHAAQERIKYEFFKAKLGSTNNEVQELLLPLTFDFSKQEAIFIEQYKADLEKVGLFFESFGQHTYVIRSHPNWFPKGFEEEVIREMMEQIMADERINIESIREEAAIMMSCKRSIKANHYLNQEDMFRLLEDLRQTTDPFTCPHGRPIIVHFSSYELEKMFKRVM</sequence>
<dbReference type="SUPFAM" id="SSF55874">
    <property type="entry name" value="ATPase domain of HSP90 chaperone/DNA topoisomerase II/histidine kinase"/>
    <property type="match status" value="1"/>
</dbReference>
<dbReference type="OrthoDB" id="9763467at2"/>
<dbReference type="SMART" id="SM00853">
    <property type="entry name" value="MutL_C"/>
    <property type="match status" value="1"/>
</dbReference>
<dbReference type="InterPro" id="IPR020667">
    <property type="entry name" value="DNA_mismatch_repair_MutL"/>
</dbReference>
<dbReference type="RefSeq" id="WP_058949776.1">
    <property type="nucleotide sequence ID" value="NZ_BBXV01000014.1"/>
</dbReference>
<dbReference type="CDD" id="cd16926">
    <property type="entry name" value="HATPase_MutL-MLH-PMS-like"/>
    <property type="match status" value="1"/>
</dbReference>
<dbReference type="HAMAP" id="MF_00149">
    <property type="entry name" value="DNA_mis_repair"/>
    <property type="match status" value="1"/>
</dbReference>
<dbReference type="PANTHER" id="PTHR10073">
    <property type="entry name" value="DNA MISMATCH REPAIR PROTEIN MLH, PMS, MUTL"/>
    <property type="match status" value="1"/>
</dbReference>
<dbReference type="GO" id="GO:0032300">
    <property type="term" value="C:mismatch repair complex"/>
    <property type="evidence" value="ECO:0007669"/>
    <property type="project" value="InterPro"/>
</dbReference>
<dbReference type="InterPro" id="IPR014721">
    <property type="entry name" value="Ribsml_uS5_D2-typ_fold_subgr"/>
</dbReference>
<name>A0A0U9H3Q3_9BACI</name>
<evidence type="ECO:0000259" key="6">
    <source>
        <dbReference type="SMART" id="SM00853"/>
    </source>
</evidence>
<dbReference type="Pfam" id="PF01119">
    <property type="entry name" value="DNA_mis_repair"/>
    <property type="match status" value="1"/>
</dbReference>
<organism evidence="8 9">
    <name type="scientific">Oceanobacillus picturae</name>
    <dbReference type="NCBI Taxonomy" id="171693"/>
    <lineage>
        <taxon>Bacteria</taxon>
        <taxon>Bacillati</taxon>
        <taxon>Bacillota</taxon>
        <taxon>Bacilli</taxon>
        <taxon>Bacillales</taxon>
        <taxon>Bacillaceae</taxon>
        <taxon>Oceanobacillus</taxon>
    </lineage>
</organism>
<evidence type="ECO:0000259" key="7">
    <source>
        <dbReference type="SMART" id="SM01340"/>
    </source>
</evidence>
<dbReference type="Gene3D" id="3.30.1370.100">
    <property type="entry name" value="MutL, C-terminal domain, regulatory subdomain"/>
    <property type="match status" value="1"/>
</dbReference>
<dbReference type="Proteomes" id="UP000052946">
    <property type="component" value="Unassembled WGS sequence"/>
</dbReference>
<evidence type="ECO:0000256" key="4">
    <source>
        <dbReference type="HAMAP-Rule" id="MF_00149"/>
    </source>
</evidence>
<feature type="domain" description="DNA mismatch repair protein S5" evidence="7">
    <location>
        <begin position="207"/>
        <end position="325"/>
    </location>
</feature>
<dbReference type="GO" id="GO:0005524">
    <property type="term" value="F:ATP binding"/>
    <property type="evidence" value="ECO:0007669"/>
    <property type="project" value="InterPro"/>
</dbReference>
<evidence type="ECO:0000256" key="3">
    <source>
        <dbReference type="ARBA" id="ARBA00023204"/>
    </source>
</evidence>
<comment type="function">
    <text evidence="4">This protein is involved in the repair of mismatches in DNA. It is required for dam-dependent methyl-directed DNA mismatch repair. May act as a 'molecular matchmaker', a protein that promotes the formation of a stable complex between two or more DNA-binding proteins in an ATP-dependent manner without itself being part of a final effector complex.</text>
</comment>
<reference evidence="8 9" key="2">
    <citation type="journal article" date="2016" name="Genome Announc.">
        <title>Draft Genome Sequence of Oceanobacillus picturae Heshi-B3, Isolated from Fermented Rice Bran in a Traditional Japanese Seafood Dish.</title>
        <authorList>
            <person name="Akuzawa S."/>
            <person name="Nagaoka J."/>
            <person name="Kanekatsu M."/>
            <person name="Kanesaki Y."/>
            <person name="Suzuki T."/>
        </authorList>
    </citation>
    <scope>NUCLEOTIDE SEQUENCE [LARGE SCALE GENOMIC DNA]</scope>
    <source>
        <strain evidence="8 9">Heshi-B3</strain>
    </source>
</reference>
<dbReference type="GO" id="GO:0006298">
    <property type="term" value="P:mismatch repair"/>
    <property type="evidence" value="ECO:0007669"/>
    <property type="project" value="UniProtKB-UniRule"/>
</dbReference>
<dbReference type="Gene3D" id="3.30.1540.20">
    <property type="entry name" value="MutL, C-terminal domain, dimerisation subdomain"/>
    <property type="match status" value="1"/>
</dbReference>
<dbReference type="InterPro" id="IPR042121">
    <property type="entry name" value="MutL_C_regsub"/>
</dbReference>
<gene>
    <name evidence="4" type="primary">mutL</name>
    <name evidence="8" type="ORF">OPHB3_1258</name>
</gene>
<evidence type="ECO:0000256" key="5">
    <source>
        <dbReference type="SAM" id="MobiDB-lite"/>
    </source>
</evidence>
<dbReference type="InterPro" id="IPR014790">
    <property type="entry name" value="MutL_C"/>
</dbReference>
<evidence type="ECO:0000313" key="8">
    <source>
        <dbReference type="EMBL" id="GAQ17333.1"/>
    </source>
</evidence>
<dbReference type="AlphaFoldDB" id="A0A0U9H3Q3"/>
<dbReference type="SUPFAM" id="SSF118116">
    <property type="entry name" value="DNA mismatch repair protein MutL"/>
    <property type="match status" value="1"/>
</dbReference>
<dbReference type="InterPro" id="IPR002099">
    <property type="entry name" value="MutL/Mlh/PMS"/>
</dbReference>
<dbReference type="SMART" id="SM01340">
    <property type="entry name" value="DNA_mis_repair"/>
    <property type="match status" value="1"/>
</dbReference>
<dbReference type="InterPro" id="IPR038973">
    <property type="entry name" value="MutL/Mlh/Pms-like"/>
</dbReference>
<proteinExistence type="inferred from homology"/>
<keyword evidence="2 4" id="KW-0227">DNA damage</keyword>
<dbReference type="InterPro" id="IPR013507">
    <property type="entry name" value="DNA_mismatch_S5_2-like"/>
</dbReference>
<dbReference type="Gene3D" id="3.30.565.10">
    <property type="entry name" value="Histidine kinase-like ATPase, C-terminal domain"/>
    <property type="match status" value="1"/>
</dbReference>
<dbReference type="PANTHER" id="PTHR10073:SF12">
    <property type="entry name" value="DNA MISMATCH REPAIR PROTEIN MLH1"/>
    <property type="match status" value="1"/>
</dbReference>
<evidence type="ECO:0000256" key="1">
    <source>
        <dbReference type="ARBA" id="ARBA00006082"/>
    </source>
</evidence>
<comment type="caution">
    <text evidence="8">The sequence shown here is derived from an EMBL/GenBank/DDBJ whole genome shotgun (WGS) entry which is preliminary data.</text>
</comment>
<dbReference type="FunFam" id="3.30.565.10:FF:000003">
    <property type="entry name" value="DNA mismatch repair endonuclease MutL"/>
    <property type="match status" value="1"/>
</dbReference>
<dbReference type="Gene3D" id="3.30.230.10">
    <property type="match status" value="1"/>
</dbReference>
<accession>A0A0U9H3Q3</accession>
<dbReference type="Pfam" id="PF08676">
    <property type="entry name" value="MutL_C"/>
    <property type="match status" value="1"/>
</dbReference>
<dbReference type="NCBIfam" id="TIGR00585">
    <property type="entry name" value="mutl"/>
    <property type="match status" value="1"/>
</dbReference>
<dbReference type="PROSITE" id="PS00058">
    <property type="entry name" value="DNA_MISMATCH_REPAIR_1"/>
    <property type="match status" value="1"/>
</dbReference>
<dbReference type="Pfam" id="PF13589">
    <property type="entry name" value="HATPase_c_3"/>
    <property type="match status" value="1"/>
</dbReference>
<keyword evidence="3 4" id="KW-0234">DNA repair</keyword>
<dbReference type="CDD" id="cd00782">
    <property type="entry name" value="MutL_Trans"/>
    <property type="match status" value="1"/>
</dbReference>
<dbReference type="InterPro" id="IPR042120">
    <property type="entry name" value="MutL_C_dimsub"/>
</dbReference>
<dbReference type="SUPFAM" id="SSF54211">
    <property type="entry name" value="Ribosomal protein S5 domain 2-like"/>
    <property type="match status" value="1"/>
</dbReference>
<dbReference type="InterPro" id="IPR037198">
    <property type="entry name" value="MutL_C_sf"/>
</dbReference>
<dbReference type="GO" id="GO:0140664">
    <property type="term" value="F:ATP-dependent DNA damage sensor activity"/>
    <property type="evidence" value="ECO:0007669"/>
    <property type="project" value="InterPro"/>
</dbReference>
<dbReference type="NCBIfam" id="NF000950">
    <property type="entry name" value="PRK00095.1-3"/>
    <property type="match status" value="1"/>
</dbReference>
<evidence type="ECO:0000313" key="9">
    <source>
        <dbReference type="Proteomes" id="UP000052946"/>
    </source>
</evidence>
<comment type="similarity">
    <text evidence="1 4">Belongs to the DNA mismatch repair MutL/HexB family.</text>
</comment>